<dbReference type="AlphaFoldDB" id="A0A1J7GJT9"/>
<accession>A0A1J7GJT9</accession>
<organism evidence="1 2">
    <name type="scientific">Lupinus angustifolius</name>
    <name type="common">Narrow-leaved blue lupine</name>
    <dbReference type="NCBI Taxonomy" id="3871"/>
    <lineage>
        <taxon>Eukaryota</taxon>
        <taxon>Viridiplantae</taxon>
        <taxon>Streptophyta</taxon>
        <taxon>Embryophyta</taxon>
        <taxon>Tracheophyta</taxon>
        <taxon>Spermatophyta</taxon>
        <taxon>Magnoliopsida</taxon>
        <taxon>eudicotyledons</taxon>
        <taxon>Gunneridae</taxon>
        <taxon>Pentapetalae</taxon>
        <taxon>rosids</taxon>
        <taxon>fabids</taxon>
        <taxon>Fabales</taxon>
        <taxon>Fabaceae</taxon>
        <taxon>Papilionoideae</taxon>
        <taxon>50 kb inversion clade</taxon>
        <taxon>genistoids sensu lato</taxon>
        <taxon>core genistoids</taxon>
        <taxon>Genisteae</taxon>
        <taxon>Lupinus</taxon>
    </lineage>
</organism>
<name>A0A1J7GJT9_LUPAN</name>
<dbReference type="EMBL" id="KV862207">
    <property type="protein sequence ID" value="OIV89940.1"/>
    <property type="molecule type" value="Genomic_DNA"/>
</dbReference>
<proteinExistence type="predicted"/>
<reference evidence="1 2" key="1">
    <citation type="journal article" date="2017" name="Plant Biotechnol. J.">
        <title>A comprehensive draft genome sequence for lupin (Lupinus angustifolius), an emerging health food: insights into plant-microbe interactions and legume evolution.</title>
        <authorList>
            <person name="Hane J.K."/>
            <person name="Ming Y."/>
            <person name="Kamphuis L.G."/>
            <person name="Nelson M.N."/>
            <person name="Garg G."/>
            <person name="Atkins C.A."/>
            <person name="Bayer P.E."/>
            <person name="Bravo A."/>
            <person name="Bringans S."/>
            <person name="Cannon S."/>
            <person name="Edwards D."/>
            <person name="Foley R."/>
            <person name="Gao L.L."/>
            <person name="Harrison M.J."/>
            <person name="Huang W."/>
            <person name="Hurgobin B."/>
            <person name="Li S."/>
            <person name="Liu C.W."/>
            <person name="McGrath A."/>
            <person name="Morahan G."/>
            <person name="Murray J."/>
            <person name="Weller J."/>
            <person name="Jian J."/>
            <person name="Singh K.B."/>
        </authorList>
    </citation>
    <scope>NUCLEOTIDE SEQUENCE [LARGE SCALE GENOMIC DNA]</scope>
    <source>
        <strain evidence="2">cv. Tanjil</strain>
        <tissue evidence="1">Whole plant</tissue>
    </source>
</reference>
<evidence type="ECO:0000313" key="2">
    <source>
        <dbReference type="Proteomes" id="UP000188354"/>
    </source>
</evidence>
<sequence>MGDEASRCKVRVPQAHGRDKVTYNVECGIASGHAPWCLVCGSWCPVVGVLCAWCGSSCVIPSARMACHGAPPSAPATCPRHAGAFFHGVVGNSTESSSMPNPGHTWPGAGWSFREMCALSWTYLAPRTRSGLGLGDGRSEASSVTGPARKDVVLGEAFRGIAAARRGASPIIRKCVVGWFAWLKSSNNVPLLGLSLGNVLAVELLDWSHGAELVVAASHGRSEASSVTGPARKDVVRWCETHATMQFVGVGLSHGNMCAPRKIVRTLGNMLPVRPFSPWKDVVLGDALRAEPVRRKCVVGGFGSRINFDPLSLSVLAVTFSVRARRSGSGGTMCFHLLACHWHCGEWSVWYLRVCLTGGRVSGNWDVSAVWLHDHGHRTFSTQPFPCSPCVISAPAFDSGSCVAYPLSGIHVPLMTRSIQAPS</sequence>
<evidence type="ECO:0000313" key="1">
    <source>
        <dbReference type="EMBL" id="OIV89940.1"/>
    </source>
</evidence>
<gene>
    <name evidence="1" type="ORF">TanjilG_27268</name>
</gene>
<dbReference type="Proteomes" id="UP000188354">
    <property type="component" value="Unassembled WGS sequence"/>
</dbReference>
<dbReference type="Gramene" id="OIV89940">
    <property type="protein sequence ID" value="OIV89940"/>
    <property type="gene ID" value="TanjilG_27268"/>
</dbReference>
<protein>
    <submittedName>
        <fullName evidence="1">Uncharacterized protein</fullName>
    </submittedName>
</protein>
<keyword evidence="2" id="KW-1185">Reference proteome</keyword>